<dbReference type="GO" id="GO:0000027">
    <property type="term" value="P:ribosomal large subunit assembly"/>
    <property type="evidence" value="ECO:0007669"/>
    <property type="project" value="TreeGrafter"/>
</dbReference>
<dbReference type="Pfam" id="PF17867">
    <property type="entry name" value="AAA_lid_7"/>
    <property type="match status" value="1"/>
</dbReference>
<dbReference type="PANTHER" id="PTHR48103">
    <property type="entry name" value="MIDASIN-RELATED"/>
    <property type="match status" value="1"/>
</dbReference>
<evidence type="ECO:0008006" key="7">
    <source>
        <dbReference type="Google" id="ProtNLM"/>
    </source>
</evidence>
<dbReference type="InterPro" id="IPR040848">
    <property type="entry name" value="AAA_lid_7"/>
</dbReference>
<sequence>MSFASAIHNPLAINLRRQKDALLSSILPNTPHHEALKSASTTRKILSVLSSLLAVPAFTKLIATLFRPILTDLCARWLDSEAGAEEHLVALCYLVEVHEELFPILHRLLLKFFEEGPLSFISNKISPVSIKTVRLQQLILAYYRILQANRELPLHLSWSLEPLSTLIWTPHLDHGVRLLAIRCYSLQCGMGEAGRCDLEREILGEPCGVDCQLNYGQNLDETEKEVDGWIMPVVELKRVQEERDEIVTEPMDFFSMEETDKTFFIDEADLSPLVANVHGVLLLRTSPTSSIDSSLIPLPSSIVALRQLAFHISIRIPTLLTSAPSAGKALILSHLAQVLYPDTQNQIVSIHLADTSLDPRALLGSYVSSTIHPGTFEWKEGVLVRSMREGKWVVFEDIDRGSNEVLGVIKPLIESLTVGKWIGGRARLNIPSRGTVIAHADFMLFATRSTPPSRNNAFHPPTFFGAHKFSEVIIHAPSSEELLTIVNTKFPRLAGGAAQVTIDMWDSVRKLGTQNSGRDVGLRELQKFCQRIDRLLPAPHQPMDISSEDGNAPTFADIFPNPSLREDMYLEARDVFFGAGTLTTSARAHAELIAQMIADYLHLDTERQEWLLQRKAPELEIEKDVNGRTLVVRVGRTRLAACTTKSELTLTSARPFAMHKPALSLLSRISNAVSHNEPVLLTGETGTGKTSVISHLASLLRRPLISLNLSHQTESSDLIGGLKPIDARIPGSELHERFLALFGATFSRKKNEKFEVEVRKAVNECKWKRAVGLWKESTRLAMERIRSKRGEDQ</sequence>
<dbReference type="GO" id="GO:0005634">
    <property type="term" value="C:nucleus"/>
    <property type="evidence" value="ECO:0007669"/>
    <property type="project" value="TreeGrafter"/>
</dbReference>
<dbReference type="Proteomes" id="UP000724874">
    <property type="component" value="Unassembled WGS sequence"/>
</dbReference>
<gene>
    <name evidence="5" type="ORF">CPB84DRAFT_1411321</name>
</gene>
<dbReference type="SUPFAM" id="SSF52540">
    <property type="entry name" value="P-loop containing nucleoside triphosphate hydrolases"/>
    <property type="match status" value="3"/>
</dbReference>
<protein>
    <recommendedName>
        <fullName evidence="7">Midasin</fullName>
    </recommendedName>
</protein>
<dbReference type="GO" id="GO:0030687">
    <property type="term" value="C:preribosome, large subunit precursor"/>
    <property type="evidence" value="ECO:0007669"/>
    <property type="project" value="TreeGrafter"/>
</dbReference>
<dbReference type="PANTHER" id="PTHR48103:SF2">
    <property type="entry name" value="MIDASIN"/>
    <property type="match status" value="1"/>
</dbReference>
<dbReference type="GO" id="GO:0016887">
    <property type="term" value="F:ATP hydrolysis activity"/>
    <property type="evidence" value="ECO:0007669"/>
    <property type="project" value="InterPro"/>
</dbReference>
<dbReference type="GO" id="GO:0000055">
    <property type="term" value="P:ribosomal large subunit export from nucleus"/>
    <property type="evidence" value="ECO:0007669"/>
    <property type="project" value="TreeGrafter"/>
</dbReference>
<feature type="domain" description="ATPase dynein-related AAA" evidence="3">
    <location>
        <begin position="326"/>
        <end position="452"/>
    </location>
</feature>
<dbReference type="PROSITE" id="PS00675">
    <property type="entry name" value="SIGMA54_INTERACT_1"/>
    <property type="match status" value="1"/>
</dbReference>
<evidence type="ECO:0000313" key="6">
    <source>
        <dbReference type="Proteomes" id="UP000724874"/>
    </source>
</evidence>
<name>A0A9P5TJX8_GYMJU</name>
<dbReference type="InterPro" id="IPR011704">
    <property type="entry name" value="ATPase_dyneun-rel_AAA"/>
</dbReference>
<dbReference type="InterPro" id="IPR027417">
    <property type="entry name" value="P-loop_NTPase"/>
</dbReference>
<keyword evidence="1" id="KW-0547">Nucleotide-binding</keyword>
<dbReference type="Pfam" id="PF07728">
    <property type="entry name" value="AAA_5"/>
    <property type="match status" value="2"/>
</dbReference>
<comment type="caution">
    <text evidence="5">The sequence shown here is derived from an EMBL/GenBank/DDBJ whole genome shotgun (WGS) entry which is preliminary data.</text>
</comment>
<evidence type="ECO:0000259" key="4">
    <source>
        <dbReference type="Pfam" id="PF17867"/>
    </source>
</evidence>
<dbReference type="GO" id="GO:0005524">
    <property type="term" value="F:ATP binding"/>
    <property type="evidence" value="ECO:0007669"/>
    <property type="project" value="UniProtKB-KW"/>
</dbReference>
<dbReference type="AlphaFoldDB" id="A0A9P5TJX8"/>
<accession>A0A9P5TJX8</accession>
<evidence type="ECO:0000256" key="2">
    <source>
        <dbReference type="ARBA" id="ARBA00022840"/>
    </source>
</evidence>
<feature type="domain" description="ATPase dynein-related AAA" evidence="3">
    <location>
        <begin position="678"/>
        <end position="724"/>
    </location>
</feature>
<keyword evidence="6" id="KW-1185">Reference proteome</keyword>
<dbReference type="EMBL" id="JADNYJ010000077">
    <property type="protein sequence ID" value="KAF8890021.1"/>
    <property type="molecule type" value="Genomic_DNA"/>
</dbReference>
<evidence type="ECO:0000313" key="5">
    <source>
        <dbReference type="EMBL" id="KAF8890021.1"/>
    </source>
</evidence>
<evidence type="ECO:0000256" key="1">
    <source>
        <dbReference type="ARBA" id="ARBA00022741"/>
    </source>
</evidence>
<dbReference type="InterPro" id="IPR025662">
    <property type="entry name" value="Sigma_54_int_dom_ATP-bd_1"/>
</dbReference>
<feature type="domain" description="Midasin AAA lid" evidence="4">
    <location>
        <begin position="481"/>
        <end position="603"/>
    </location>
</feature>
<dbReference type="Gene3D" id="3.40.50.300">
    <property type="entry name" value="P-loop containing nucleotide triphosphate hydrolases"/>
    <property type="match status" value="2"/>
</dbReference>
<keyword evidence="2" id="KW-0067">ATP-binding</keyword>
<dbReference type="OrthoDB" id="5186at2759"/>
<organism evidence="5 6">
    <name type="scientific">Gymnopilus junonius</name>
    <name type="common">Spectacular rustgill mushroom</name>
    <name type="synonym">Gymnopilus spectabilis subsp. junonius</name>
    <dbReference type="NCBI Taxonomy" id="109634"/>
    <lineage>
        <taxon>Eukaryota</taxon>
        <taxon>Fungi</taxon>
        <taxon>Dikarya</taxon>
        <taxon>Basidiomycota</taxon>
        <taxon>Agaricomycotina</taxon>
        <taxon>Agaricomycetes</taxon>
        <taxon>Agaricomycetidae</taxon>
        <taxon>Agaricales</taxon>
        <taxon>Agaricineae</taxon>
        <taxon>Hymenogastraceae</taxon>
        <taxon>Gymnopilus</taxon>
    </lineage>
</organism>
<proteinExistence type="predicted"/>
<evidence type="ECO:0000259" key="3">
    <source>
        <dbReference type="Pfam" id="PF07728"/>
    </source>
</evidence>
<reference evidence="5" key="1">
    <citation type="submission" date="2020-11" db="EMBL/GenBank/DDBJ databases">
        <authorList>
            <consortium name="DOE Joint Genome Institute"/>
            <person name="Ahrendt S."/>
            <person name="Riley R."/>
            <person name="Andreopoulos W."/>
            <person name="LaButti K."/>
            <person name="Pangilinan J."/>
            <person name="Ruiz-duenas F.J."/>
            <person name="Barrasa J.M."/>
            <person name="Sanchez-Garcia M."/>
            <person name="Camarero S."/>
            <person name="Miyauchi S."/>
            <person name="Serrano A."/>
            <person name="Linde D."/>
            <person name="Babiker R."/>
            <person name="Drula E."/>
            <person name="Ayuso-Fernandez I."/>
            <person name="Pacheco R."/>
            <person name="Padilla G."/>
            <person name="Ferreira P."/>
            <person name="Barriuso J."/>
            <person name="Kellner H."/>
            <person name="Castanera R."/>
            <person name="Alfaro M."/>
            <person name="Ramirez L."/>
            <person name="Pisabarro A.G."/>
            <person name="Kuo A."/>
            <person name="Tritt A."/>
            <person name="Lipzen A."/>
            <person name="He G."/>
            <person name="Yan M."/>
            <person name="Ng V."/>
            <person name="Cullen D."/>
            <person name="Martin F."/>
            <person name="Rosso M.-N."/>
            <person name="Henrissat B."/>
            <person name="Hibbett D."/>
            <person name="Martinez A.T."/>
            <person name="Grigoriev I.V."/>
        </authorList>
    </citation>
    <scope>NUCLEOTIDE SEQUENCE</scope>
    <source>
        <strain evidence="5">AH 44721</strain>
    </source>
</reference>